<dbReference type="Proteomes" id="UP000027920">
    <property type="component" value="Unassembled WGS sequence"/>
</dbReference>
<dbReference type="EMBL" id="AMGV01000001">
    <property type="protein sequence ID" value="KEF63604.1"/>
    <property type="molecule type" value="Genomic_DNA"/>
</dbReference>
<dbReference type="GO" id="GO:0016810">
    <property type="term" value="F:hydrolase activity, acting on carbon-nitrogen (but not peptide) bonds"/>
    <property type="evidence" value="ECO:0007669"/>
    <property type="project" value="InterPro"/>
</dbReference>
<feature type="domain" description="Amidohydrolase-related" evidence="1">
    <location>
        <begin position="59"/>
        <end position="435"/>
    </location>
</feature>
<evidence type="ECO:0000259" key="1">
    <source>
        <dbReference type="Pfam" id="PF01979"/>
    </source>
</evidence>
<dbReference type="SUPFAM" id="SSF51338">
    <property type="entry name" value="Composite domain of metallo-dependent hydrolases"/>
    <property type="match status" value="1"/>
</dbReference>
<dbReference type="VEuPathDB" id="FungiDB:A1O9_01582"/>
<dbReference type="Pfam" id="PF01979">
    <property type="entry name" value="Amidohydro_1"/>
    <property type="match status" value="1"/>
</dbReference>
<dbReference type="GeneID" id="25276528"/>
<dbReference type="SUPFAM" id="SSF51556">
    <property type="entry name" value="Metallo-dependent hydrolases"/>
    <property type="match status" value="1"/>
</dbReference>
<organism evidence="2 3">
    <name type="scientific">Exophiala aquamarina CBS 119918</name>
    <dbReference type="NCBI Taxonomy" id="1182545"/>
    <lineage>
        <taxon>Eukaryota</taxon>
        <taxon>Fungi</taxon>
        <taxon>Dikarya</taxon>
        <taxon>Ascomycota</taxon>
        <taxon>Pezizomycotina</taxon>
        <taxon>Eurotiomycetes</taxon>
        <taxon>Chaetothyriomycetidae</taxon>
        <taxon>Chaetothyriales</taxon>
        <taxon>Herpotrichiellaceae</taxon>
        <taxon>Exophiala</taxon>
    </lineage>
</organism>
<dbReference type="Gene3D" id="2.30.40.10">
    <property type="entry name" value="Urease, subunit C, domain 1"/>
    <property type="match status" value="1"/>
</dbReference>
<dbReference type="PANTHER" id="PTHR43135">
    <property type="entry name" value="ALPHA-D-RIBOSE 1-METHYLPHOSPHONATE 5-TRIPHOSPHATE DIPHOSPHATASE"/>
    <property type="match status" value="1"/>
</dbReference>
<dbReference type="Gene3D" id="3.30.110.90">
    <property type="entry name" value="Amidohydrolase"/>
    <property type="match status" value="1"/>
</dbReference>
<dbReference type="STRING" id="1182545.A0A072PU15"/>
<dbReference type="AlphaFoldDB" id="A0A072PU15"/>
<dbReference type="OrthoDB" id="194468at2759"/>
<sequence>MKPTLIHSVTLFDGHSTHRGSTVAFDGSTGIITKVATGDSGPDVKGATEAVIIDGTGHTLIPGLIESHMHAHQMHLSPGSPMPHPLRSPLRCGVTTVCDMHCDPAIVEKLGAEIADDIYRARKLDFKITLSDLKSALYAATIDGGWPKSIVLGHDPSAEAQKAVSSWPSLTVEKVSEFIEEHKAAGADYIKLMQENHCALALPTNSIPVATLELQTAVVQAAHNAGLRTIGHALSVDMTEILLQARVDGLGHTFIDQPPPEKIVHLYKRTGSFIIPTLAIAASVTQELQNWRDRFADIAKAKALVDDFTVDMMRKSVGMKAPTARLDYAFETIKKLKAEGIDVLAGTDSAAGLQGTGIGPTLWMEMLLYVEKCGFSVTDALKSATSVPARRLGFEDRGVIGEGKRADLVLVKGELTESLEYLWEGDGIVGIWKGGLRGM</sequence>
<accession>A0A072PU15</accession>
<dbReference type="InterPro" id="IPR011059">
    <property type="entry name" value="Metal-dep_hydrolase_composite"/>
</dbReference>
<evidence type="ECO:0000313" key="3">
    <source>
        <dbReference type="Proteomes" id="UP000027920"/>
    </source>
</evidence>
<gene>
    <name evidence="2" type="ORF">A1O9_01582</name>
</gene>
<dbReference type="HOGENOM" id="CLU_023620_6_0_1"/>
<comment type="caution">
    <text evidence="2">The sequence shown here is derived from an EMBL/GenBank/DDBJ whole genome shotgun (WGS) entry which is preliminary data.</text>
</comment>
<reference evidence="2 3" key="1">
    <citation type="submission" date="2013-03" db="EMBL/GenBank/DDBJ databases">
        <title>The Genome Sequence of Exophiala aquamarina CBS 119918.</title>
        <authorList>
            <consortium name="The Broad Institute Genomics Platform"/>
            <person name="Cuomo C."/>
            <person name="de Hoog S."/>
            <person name="Gorbushina A."/>
            <person name="Walker B."/>
            <person name="Young S.K."/>
            <person name="Zeng Q."/>
            <person name="Gargeya S."/>
            <person name="Fitzgerald M."/>
            <person name="Haas B."/>
            <person name="Abouelleil A."/>
            <person name="Allen A.W."/>
            <person name="Alvarado L."/>
            <person name="Arachchi H.M."/>
            <person name="Berlin A.M."/>
            <person name="Chapman S.B."/>
            <person name="Gainer-Dewar J."/>
            <person name="Goldberg J."/>
            <person name="Griggs A."/>
            <person name="Gujja S."/>
            <person name="Hansen M."/>
            <person name="Howarth C."/>
            <person name="Imamovic A."/>
            <person name="Ireland A."/>
            <person name="Larimer J."/>
            <person name="McCowan C."/>
            <person name="Murphy C."/>
            <person name="Pearson M."/>
            <person name="Poon T.W."/>
            <person name="Priest M."/>
            <person name="Roberts A."/>
            <person name="Saif S."/>
            <person name="Shea T."/>
            <person name="Sisk P."/>
            <person name="Sykes S."/>
            <person name="Wortman J."/>
            <person name="Nusbaum C."/>
            <person name="Birren B."/>
        </authorList>
    </citation>
    <scope>NUCLEOTIDE SEQUENCE [LARGE SCALE GENOMIC DNA]</scope>
    <source>
        <strain evidence="2 3">CBS 119918</strain>
    </source>
</reference>
<protein>
    <recommendedName>
        <fullName evidence="1">Amidohydrolase-related domain-containing protein</fullName>
    </recommendedName>
</protein>
<dbReference type="InterPro" id="IPR051781">
    <property type="entry name" value="Metallo-dep_Hydrolase"/>
</dbReference>
<dbReference type="Gene3D" id="1.20.58.520">
    <property type="entry name" value="Amidohydrolase"/>
    <property type="match status" value="1"/>
</dbReference>
<name>A0A072PU15_9EURO</name>
<keyword evidence="3" id="KW-1185">Reference proteome</keyword>
<proteinExistence type="predicted"/>
<evidence type="ECO:0000313" key="2">
    <source>
        <dbReference type="EMBL" id="KEF63604.1"/>
    </source>
</evidence>
<dbReference type="Gene3D" id="3.40.50.10910">
    <property type="entry name" value="Amidohydrolase"/>
    <property type="match status" value="1"/>
</dbReference>
<dbReference type="InterPro" id="IPR006680">
    <property type="entry name" value="Amidohydro-rel"/>
</dbReference>
<dbReference type="RefSeq" id="XP_013266194.1">
    <property type="nucleotide sequence ID" value="XM_013410740.1"/>
</dbReference>
<dbReference type="PANTHER" id="PTHR43135:SF3">
    <property type="entry name" value="ALPHA-D-RIBOSE 1-METHYLPHOSPHONATE 5-TRIPHOSPHATE DIPHOSPHATASE"/>
    <property type="match status" value="1"/>
</dbReference>
<dbReference type="InterPro" id="IPR032466">
    <property type="entry name" value="Metal_Hydrolase"/>
</dbReference>